<comment type="similarity">
    <text evidence="2 8">Belongs to the 4-toluene sulfonate uptake permease (TSUP) (TC 2.A.102) family.</text>
</comment>
<dbReference type="OrthoDB" id="554695at2"/>
<dbReference type="InterPro" id="IPR052017">
    <property type="entry name" value="TSUP"/>
</dbReference>
<evidence type="ECO:0000313" key="9">
    <source>
        <dbReference type="EMBL" id="TCN67593.1"/>
    </source>
</evidence>
<proteinExistence type="inferred from homology"/>
<evidence type="ECO:0000256" key="7">
    <source>
        <dbReference type="ARBA" id="ARBA00023136"/>
    </source>
</evidence>
<keyword evidence="6 8" id="KW-1133">Transmembrane helix</keyword>
<dbReference type="RefSeq" id="WP_131839233.1">
    <property type="nucleotide sequence ID" value="NZ_SLWB01000007.1"/>
</dbReference>
<dbReference type="Pfam" id="PF01925">
    <property type="entry name" value="TauE"/>
    <property type="match status" value="1"/>
</dbReference>
<feature type="transmembrane region" description="Helical" evidence="8">
    <location>
        <begin position="99"/>
        <end position="117"/>
    </location>
</feature>
<evidence type="ECO:0000313" key="10">
    <source>
        <dbReference type="Proteomes" id="UP000294830"/>
    </source>
</evidence>
<keyword evidence="4 8" id="KW-1003">Cell membrane</keyword>
<feature type="transmembrane region" description="Helical" evidence="8">
    <location>
        <begin position="230"/>
        <end position="252"/>
    </location>
</feature>
<dbReference type="GO" id="GO:0005886">
    <property type="term" value="C:plasma membrane"/>
    <property type="evidence" value="ECO:0007669"/>
    <property type="project" value="UniProtKB-SubCell"/>
</dbReference>
<keyword evidence="7 8" id="KW-0472">Membrane</keyword>
<comment type="subcellular location">
    <subcellularLocation>
        <location evidence="1 8">Cell membrane</location>
        <topology evidence="1 8">Multi-pass membrane protein</topology>
    </subcellularLocation>
</comment>
<name>A0A4R2EGB6_9BACT</name>
<dbReference type="InterPro" id="IPR002781">
    <property type="entry name" value="TM_pro_TauE-like"/>
</dbReference>
<evidence type="ECO:0000256" key="4">
    <source>
        <dbReference type="ARBA" id="ARBA00022475"/>
    </source>
</evidence>
<evidence type="ECO:0000256" key="6">
    <source>
        <dbReference type="ARBA" id="ARBA00022989"/>
    </source>
</evidence>
<feature type="transmembrane region" description="Helical" evidence="8">
    <location>
        <begin position="138"/>
        <end position="166"/>
    </location>
</feature>
<evidence type="ECO:0000256" key="5">
    <source>
        <dbReference type="ARBA" id="ARBA00022692"/>
    </source>
</evidence>
<evidence type="ECO:0000256" key="8">
    <source>
        <dbReference type="RuleBase" id="RU363041"/>
    </source>
</evidence>
<gene>
    <name evidence="9" type="ORF">CLV25_10752</name>
</gene>
<feature type="transmembrane region" description="Helical" evidence="8">
    <location>
        <begin position="74"/>
        <end position="93"/>
    </location>
</feature>
<evidence type="ECO:0000256" key="1">
    <source>
        <dbReference type="ARBA" id="ARBA00004651"/>
    </source>
</evidence>
<organism evidence="9 10">
    <name type="scientific">Acetobacteroides hydrogenigenes</name>
    <dbReference type="NCBI Taxonomy" id="979970"/>
    <lineage>
        <taxon>Bacteria</taxon>
        <taxon>Pseudomonadati</taxon>
        <taxon>Bacteroidota</taxon>
        <taxon>Bacteroidia</taxon>
        <taxon>Bacteroidales</taxon>
        <taxon>Rikenellaceae</taxon>
        <taxon>Acetobacteroides</taxon>
    </lineage>
</organism>
<feature type="transmembrane region" description="Helical" evidence="8">
    <location>
        <begin position="178"/>
        <end position="197"/>
    </location>
</feature>
<keyword evidence="3" id="KW-0813">Transport</keyword>
<evidence type="ECO:0000256" key="3">
    <source>
        <dbReference type="ARBA" id="ARBA00022448"/>
    </source>
</evidence>
<dbReference type="AlphaFoldDB" id="A0A4R2EGB6"/>
<comment type="caution">
    <text evidence="9">The sequence shown here is derived from an EMBL/GenBank/DDBJ whole genome shotgun (WGS) entry which is preliminary data.</text>
</comment>
<dbReference type="PANTHER" id="PTHR30269">
    <property type="entry name" value="TRANSMEMBRANE PROTEIN YFCA"/>
    <property type="match status" value="1"/>
</dbReference>
<protein>
    <recommendedName>
        <fullName evidence="8">Probable membrane transporter protein</fullName>
    </recommendedName>
</protein>
<feature type="transmembrane region" description="Helical" evidence="8">
    <location>
        <begin position="6"/>
        <end position="39"/>
    </location>
</feature>
<keyword evidence="10" id="KW-1185">Reference proteome</keyword>
<dbReference type="EMBL" id="SLWB01000007">
    <property type="protein sequence ID" value="TCN67593.1"/>
    <property type="molecule type" value="Genomic_DNA"/>
</dbReference>
<accession>A0A4R2EGB6</accession>
<reference evidence="9 10" key="1">
    <citation type="submission" date="2019-03" db="EMBL/GenBank/DDBJ databases">
        <title>Genomic Encyclopedia of Archaeal and Bacterial Type Strains, Phase II (KMG-II): from individual species to whole genera.</title>
        <authorList>
            <person name="Goeker M."/>
        </authorList>
    </citation>
    <scope>NUCLEOTIDE SEQUENCE [LARGE SCALE GENOMIC DNA]</scope>
    <source>
        <strain evidence="9 10">RL-C</strain>
    </source>
</reference>
<evidence type="ECO:0000256" key="2">
    <source>
        <dbReference type="ARBA" id="ARBA00009142"/>
    </source>
</evidence>
<feature type="transmembrane region" description="Helical" evidence="8">
    <location>
        <begin position="204"/>
        <end position="224"/>
    </location>
</feature>
<dbReference type="PANTHER" id="PTHR30269:SF0">
    <property type="entry name" value="MEMBRANE TRANSPORTER PROTEIN YFCA-RELATED"/>
    <property type="match status" value="1"/>
</dbReference>
<dbReference type="Proteomes" id="UP000294830">
    <property type="component" value="Unassembled WGS sequence"/>
</dbReference>
<sequence length="260" mass="27954">MSITTAIALITSGLLVGFINTLAGGGTIISLSLFMFLGLPPAVANGTNRIAVIIQNLVAVGNFRKQKIIDTDKGLKLAIPTTIGSIVGASIGVNINQHIFEISFGIIMLLMLIMLIFKPEKWLKGNSALTNKPISVKSYLLFFLIGIYGGFLHVGVGYFILAAAVLGSGLDLVKANGIKNLIVLCYVPFSLVVFILNDQVNWKYGLIHAIGNVIGAYVASRWAIKYGSNFIRWIMIILITVSIAQTFGIVSLQSLAQIVK</sequence>
<keyword evidence="5 8" id="KW-0812">Transmembrane</keyword>